<gene>
    <name evidence="8" type="ORF">EBAPG3_014570</name>
</gene>
<dbReference type="PANTHER" id="PTHR10061">
    <property type="entry name" value="S-FORMYLGLUTATHIONE HYDROLASE"/>
    <property type="match status" value="1"/>
</dbReference>
<keyword evidence="9" id="KW-1185">Reference proteome</keyword>
<dbReference type="KEGG" id="nlc:EBAPG3_014570"/>
<protein>
    <recommendedName>
        <fullName evidence="5 7">S-formylglutathione hydrolase</fullName>
        <ecNumber evidence="5 7">3.1.2.12</ecNumber>
    </recommendedName>
</protein>
<evidence type="ECO:0000256" key="4">
    <source>
        <dbReference type="ARBA" id="ARBA00047590"/>
    </source>
</evidence>
<dbReference type="InterPro" id="IPR029058">
    <property type="entry name" value="AB_hydrolase_fold"/>
</dbReference>
<dbReference type="Proteomes" id="UP000012179">
    <property type="component" value="Chromosome"/>
</dbReference>
<evidence type="ECO:0000313" key="9">
    <source>
        <dbReference type="Proteomes" id="UP000012179"/>
    </source>
</evidence>
<dbReference type="eggNOG" id="COG0627">
    <property type="taxonomic scope" value="Bacteria"/>
</dbReference>
<accession>A0A1W6SSV6</accession>
<keyword evidence="2 7" id="KW-0719">Serine esterase</keyword>
<dbReference type="FunFam" id="3.40.50.1820:FF:000002">
    <property type="entry name" value="S-formylglutathione hydrolase"/>
    <property type="match status" value="1"/>
</dbReference>
<sequence length="306" mass="34120">MPVKSGICPEFSGLSYVLRILNMPELKLLSSHRLFDGSQRRYWHRSESLNCGMNFSIFLPPGTGNDKKIPSIYWLSGLTCTDENFTLKAGAQRVAAKLGLALVIPDTSPRGDAVASALDAAYDLGLGAGFYVNATQAPWNRHYRMYDYVVDELPALIEQHFPVNDRRSICGHSMGGHGALVIALRNPQRYQSVSAFSPIANPTTSPWGKKAFNHYLGDDVKNWRDYDATLLIEASRASKHLPMRVDQGDADEFLIDQLKTERLIAACKAVNYPAQITMRAGYDHSYFFISTFIESHLRFHAKALGS</sequence>
<dbReference type="AlphaFoldDB" id="A0A1W6SSV6"/>
<dbReference type="GO" id="GO:0046294">
    <property type="term" value="P:formaldehyde catabolic process"/>
    <property type="evidence" value="ECO:0007669"/>
    <property type="project" value="InterPro"/>
</dbReference>
<dbReference type="InterPro" id="IPR014186">
    <property type="entry name" value="S-formylglutathione_hydrol"/>
</dbReference>
<evidence type="ECO:0000256" key="7">
    <source>
        <dbReference type="RuleBase" id="RU363068"/>
    </source>
</evidence>
<feature type="active site" description="Charge relay system" evidence="6">
    <location>
        <position position="173"/>
    </location>
</feature>
<comment type="catalytic activity">
    <reaction evidence="4 7">
        <text>S-formylglutathione + H2O = formate + glutathione + H(+)</text>
        <dbReference type="Rhea" id="RHEA:14961"/>
        <dbReference type="ChEBI" id="CHEBI:15377"/>
        <dbReference type="ChEBI" id="CHEBI:15378"/>
        <dbReference type="ChEBI" id="CHEBI:15740"/>
        <dbReference type="ChEBI" id="CHEBI:57688"/>
        <dbReference type="ChEBI" id="CHEBI:57925"/>
        <dbReference type="EC" id="3.1.2.12"/>
    </reaction>
</comment>
<organism evidence="8 9">
    <name type="scientific">Nitrosospira lacus</name>
    <dbReference type="NCBI Taxonomy" id="1288494"/>
    <lineage>
        <taxon>Bacteria</taxon>
        <taxon>Pseudomonadati</taxon>
        <taxon>Pseudomonadota</taxon>
        <taxon>Betaproteobacteria</taxon>
        <taxon>Nitrosomonadales</taxon>
        <taxon>Nitrosomonadaceae</taxon>
        <taxon>Nitrosospira</taxon>
    </lineage>
</organism>
<feature type="active site" description="Charge relay system" evidence="6">
    <location>
        <position position="284"/>
    </location>
</feature>
<dbReference type="SUPFAM" id="SSF53474">
    <property type="entry name" value="alpha/beta-Hydrolases"/>
    <property type="match status" value="1"/>
</dbReference>
<keyword evidence="3 7" id="KW-0378">Hydrolase</keyword>
<dbReference type="PANTHER" id="PTHR10061:SF1">
    <property type="entry name" value="S-FORMYLGLUTATHIONE HYDROLASE YEIG"/>
    <property type="match status" value="1"/>
</dbReference>
<dbReference type="NCBIfam" id="TIGR02821">
    <property type="entry name" value="fghA_ester_D"/>
    <property type="match status" value="1"/>
</dbReference>
<proteinExistence type="inferred from homology"/>
<dbReference type="GO" id="GO:0052689">
    <property type="term" value="F:carboxylic ester hydrolase activity"/>
    <property type="evidence" value="ECO:0007669"/>
    <property type="project" value="UniProtKB-KW"/>
</dbReference>
<dbReference type="GO" id="GO:0018738">
    <property type="term" value="F:S-formylglutathione hydrolase activity"/>
    <property type="evidence" value="ECO:0007669"/>
    <property type="project" value="UniProtKB-UniRule"/>
</dbReference>
<dbReference type="InterPro" id="IPR000801">
    <property type="entry name" value="Esterase-like"/>
</dbReference>
<evidence type="ECO:0000313" key="8">
    <source>
        <dbReference type="EMBL" id="ARO88894.1"/>
    </source>
</evidence>
<dbReference type="EC" id="3.1.2.12" evidence="5 7"/>
<evidence type="ECO:0000256" key="6">
    <source>
        <dbReference type="PIRSR" id="PIRSR614186-1"/>
    </source>
</evidence>
<dbReference type="Gene3D" id="3.40.50.1820">
    <property type="entry name" value="alpha/beta hydrolase"/>
    <property type="match status" value="1"/>
</dbReference>
<evidence type="ECO:0000256" key="3">
    <source>
        <dbReference type="ARBA" id="ARBA00022801"/>
    </source>
</evidence>
<comment type="similarity">
    <text evidence="1 7">Belongs to the esterase D family.</text>
</comment>
<reference evidence="8 9" key="1">
    <citation type="journal article" date="2015" name="Int. J. Syst. Evol. Microbiol.">
        <title>Nitrosospira lacus sp. nov., a psychrotolerant, ammonia-oxidizing bacterium from sandy lake sediment.</title>
        <authorList>
            <person name="Urakawa H."/>
            <person name="Garcia J.C."/>
            <person name="Nielsen J.L."/>
            <person name="Le V.Q."/>
            <person name="Kozlowski J.A."/>
            <person name="Stein L.Y."/>
            <person name="Lim C.K."/>
            <person name="Pommerening-Roser A."/>
            <person name="Martens-Habbena W."/>
            <person name="Stahl D.A."/>
            <person name="Klotz M.G."/>
        </authorList>
    </citation>
    <scope>NUCLEOTIDE SEQUENCE [LARGE SCALE GENOMIC DNA]</scope>
    <source>
        <strain evidence="8 9">APG3</strain>
    </source>
</reference>
<evidence type="ECO:0000256" key="1">
    <source>
        <dbReference type="ARBA" id="ARBA00005622"/>
    </source>
</evidence>
<dbReference type="Pfam" id="PF00756">
    <property type="entry name" value="Esterase"/>
    <property type="match status" value="1"/>
</dbReference>
<evidence type="ECO:0000256" key="5">
    <source>
        <dbReference type="NCBIfam" id="TIGR02821"/>
    </source>
</evidence>
<dbReference type="EMBL" id="CP021106">
    <property type="protein sequence ID" value="ARO88894.1"/>
    <property type="molecule type" value="Genomic_DNA"/>
</dbReference>
<dbReference type="GO" id="GO:0005829">
    <property type="term" value="C:cytosol"/>
    <property type="evidence" value="ECO:0007669"/>
    <property type="project" value="TreeGrafter"/>
</dbReference>
<evidence type="ECO:0000256" key="2">
    <source>
        <dbReference type="ARBA" id="ARBA00022487"/>
    </source>
</evidence>
<feature type="active site" description="Charge relay system" evidence="6">
    <location>
        <position position="251"/>
    </location>
</feature>
<comment type="function">
    <text evidence="7">Serine hydrolase involved in the detoxification of formaldehyde.</text>
</comment>
<name>A0A1W6SSV6_9PROT</name>